<dbReference type="SUPFAM" id="SSF55486">
    <property type="entry name" value="Metalloproteases ('zincins'), catalytic domain"/>
    <property type="match status" value="1"/>
</dbReference>
<dbReference type="Gene3D" id="1.10.390.10">
    <property type="entry name" value="Neutral Protease Domain 2"/>
    <property type="match status" value="1"/>
</dbReference>
<reference evidence="3 4" key="1">
    <citation type="submission" date="2021-07" db="EMBL/GenBank/DDBJ databases">
        <title>Alteriqipengyuania abyssalis NZ-12B nov, sp.nov isolated from deep sea sponge in pacific ocean.</title>
        <authorList>
            <person name="Tareen S."/>
            <person name="Wink J."/>
        </authorList>
    </citation>
    <scope>NUCLEOTIDE SEQUENCE [LARGE SCALE GENOMIC DNA]</scope>
    <source>
        <strain evidence="3 4">NZ-12B</strain>
    </source>
</reference>
<dbReference type="EMBL" id="JAHWXP010000002">
    <property type="protein sequence ID" value="MBY8337065.1"/>
    <property type="molecule type" value="Genomic_DNA"/>
</dbReference>
<gene>
    <name evidence="3" type="ORF">KYN89_08380</name>
</gene>
<evidence type="ECO:0000313" key="3">
    <source>
        <dbReference type="EMBL" id="MBY8337065.1"/>
    </source>
</evidence>
<feature type="signal peptide" evidence="1">
    <location>
        <begin position="1"/>
        <end position="15"/>
    </location>
</feature>
<dbReference type="Proteomes" id="UP000759298">
    <property type="component" value="Unassembled WGS sequence"/>
</dbReference>
<accession>A0ABS7PDC5</accession>
<feature type="chain" id="PRO_5045404096" description="Peptidase M61 catalytic domain-containing protein" evidence="1">
    <location>
        <begin position="16"/>
        <end position="488"/>
    </location>
</feature>
<keyword evidence="4" id="KW-1185">Reference proteome</keyword>
<protein>
    <recommendedName>
        <fullName evidence="2">Peptidase M61 catalytic domain-containing protein</fullName>
    </recommendedName>
</protein>
<feature type="domain" description="Peptidase M61 catalytic" evidence="2">
    <location>
        <begin position="285"/>
        <end position="357"/>
    </location>
</feature>
<organism evidence="3 4">
    <name type="scientific">Alteriqipengyuania abyssalis</name>
    <dbReference type="NCBI Taxonomy" id="2860200"/>
    <lineage>
        <taxon>Bacteria</taxon>
        <taxon>Pseudomonadati</taxon>
        <taxon>Pseudomonadota</taxon>
        <taxon>Alphaproteobacteria</taxon>
        <taxon>Sphingomonadales</taxon>
        <taxon>Erythrobacteraceae</taxon>
        <taxon>Alteriqipengyuania</taxon>
    </lineage>
</organism>
<keyword evidence="1" id="KW-0732">Signal</keyword>
<name>A0ABS7PDC5_9SPHN</name>
<evidence type="ECO:0000313" key="4">
    <source>
        <dbReference type="Proteomes" id="UP000759298"/>
    </source>
</evidence>
<dbReference type="InterPro" id="IPR027268">
    <property type="entry name" value="Peptidase_M4/M1_CTD_sf"/>
</dbReference>
<dbReference type="PROSITE" id="PS51257">
    <property type="entry name" value="PROKAR_LIPOPROTEIN"/>
    <property type="match status" value="1"/>
</dbReference>
<evidence type="ECO:0000259" key="2">
    <source>
        <dbReference type="Pfam" id="PF05299"/>
    </source>
</evidence>
<dbReference type="InterPro" id="IPR007963">
    <property type="entry name" value="Peptidase_M61_catalytic"/>
</dbReference>
<proteinExistence type="predicted"/>
<sequence length="488" mass="52347">MVRALVAALSILALAGCASLPPQPDASDRAAAQAGILSFGIQQPDRFDAITVRLDLPDSAAGSVLTFPDSWGPEENLSQSRGDIAFRGLERLPGEGEAYRVAPGGGWITYTVAQDYEGEPDWETHRLPGMRVRTAPSHAFLLGPTVLPAWSQGGVPLTLDLQSLPQRAAFSFAPGDCATGCALEDLANSVLALGDFAFDTRQAGDTTVRSAIRGSFAMNADAMSGVLAGMLDQGAQRFDDAPFPSYLFAVNPIPAPPQGSAVVGTGLHRSFLLLASENADAERLRHTIAHEIVHEWITRRMGPTDEETDAQRMWFTEGATEYFAWKLQLAAGLIDTQDFLAGMSDLANAYLASPVRELPAGELAERIFESEEAQRLPYQRGALLAWHWDILARERGSSLDAVIADLIDGNERQELTDARIRAAMTRRIGGQFDSDLARYVVQGKALDPMALTLPGCLVAIPERSGTVRFAIADGSSGDTCRAELLGPA</sequence>
<evidence type="ECO:0000256" key="1">
    <source>
        <dbReference type="SAM" id="SignalP"/>
    </source>
</evidence>
<dbReference type="Pfam" id="PF05299">
    <property type="entry name" value="Peptidase_M61"/>
    <property type="match status" value="1"/>
</dbReference>
<comment type="caution">
    <text evidence="3">The sequence shown here is derived from an EMBL/GenBank/DDBJ whole genome shotgun (WGS) entry which is preliminary data.</text>
</comment>